<comment type="caution">
    <text evidence="6">The sequence shown here is derived from an EMBL/GenBank/DDBJ whole genome shotgun (WGS) entry which is preliminary data.</text>
</comment>
<dbReference type="InterPro" id="IPR008918">
    <property type="entry name" value="HhH2"/>
</dbReference>
<dbReference type="Gene3D" id="3.40.50.1010">
    <property type="entry name" value="5'-nuclease"/>
    <property type="match status" value="1"/>
</dbReference>
<dbReference type="CDD" id="cd09898">
    <property type="entry name" value="H3TH_53EXO"/>
    <property type="match status" value="1"/>
</dbReference>
<keyword evidence="2" id="KW-0378">Hydrolase</keyword>
<dbReference type="Pfam" id="PF02739">
    <property type="entry name" value="5_3_exonuc_N"/>
    <property type="match status" value="1"/>
</dbReference>
<gene>
    <name evidence="6" type="ORF">LCGC14_2926700</name>
</gene>
<feature type="compositionally biased region" description="Gly residues" evidence="4">
    <location>
        <begin position="346"/>
        <end position="359"/>
    </location>
</feature>
<keyword evidence="1" id="KW-0540">Nuclease</keyword>
<keyword evidence="3" id="KW-0238">DNA-binding</keyword>
<dbReference type="InterPro" id="IPR036397">
    <property type="entry name" value="RNaseH_sf"/>
</dbReference>
<dbReference type="GO" id="GO:0003677">
    <property type="term" value="F:DNA binding"/>
    <property type="evidence" value="ECO:0007669"/>
    <property type="project" value="UniProtKB-KW"/>
</dbReference>
<feature type="compositionally biased region" description="Basic and acidic residues" evidence="4">
    <location>
        <begin position="195"/>
        <end position="205"/>
    </location>
</feature>
<dbReference type="InterPro" id="IPR020045">
    <property type="entry name" value="DNA_polI_H3TH"/>
</dbReference>
<evidence type="ECO:0000313" key="6">
    <source>
        <dbReference type="EMBL" id="KKK70168.1"/>
    </source>
</evidence>
<dbReference type="SUPFAM" id="SSF53098">
    <property type="entry name" value="Ribonuclease H-like"/>
    <property type="match status" value="1"/>
</dbReference>
<dbReference type="GO" id="GO:0017108">
    <property type="term" value="F:5'-flap endonuclease activity"/>
    <property type="evidence" value="ECO:0007669"/>
    <property type="project" value="InterPro"/>
</dbReference>
<dbReference type="PANTHER" id="PTHR42646:SF2">
    <property type="entry name" value="5'-3' EXONUCLEASE FAMILY PROTEIN"/>
    <property type="match status" value="1"/>
</dbReference>
<dbReference type="Gene3D" id="1.10.150.20">
    <property type="entry name" value="5' to 3' exonuclease, C-terminal subdomain"/>
    <property type="match status" value="1"/>
</dbReference>
<dbReference type="InterPro" id="IPR038969">
    <property type="entry name" value="FEN"/>
</dbReference>
<dbReference type="AlphaFoldDB" id="A0A0F8XMG0"/>
<evidence type="ECO:0000256" key="3">
    <source>
        <dbReference type="ARBA" id="ARBA00023125"/>
    </source>
</evidence>
<feature type="region of interest" description="Disordered" evidence="4">
    <location>
        <begin position="189"/>
        <end position="214"/>
    </location>
</feature>
<sequence length="380" mass="41282">TALNEPVFSIRGIEADDILATLAEREKKKGHDVFIVSSDKDMLQVVDAQVRIYDPIKDRETDAKGVEERLGVPPERVTEYMALVGDASDNIPGIKGIGDKTARGLLREFKSLDDLFAHADKIEKPRIRKLVSEGVEAARLSLELVEIVRDVALDYSNLTNSEPDAEALKKLLVELGFTSLIKLLPSKAKGAKTGKSPERSDKADTSKSPIIAGTTQTVETTETLKIEAQYSCLLDMDELKAEVAHIKDSVGLDTETTGIDPMSAHLVGFSLSAGKNSALYVPLMHSYLGVPKQIEKRAALEALAPVLGDDEEVLQPDPWAGEKRGVSGEEERISQAPGSLRALSFGGLGQQDLGAGGRPGRLRLERGRIDWQDLGPRDLR</sequence>
<feature type="domain" description="5'-3' exonuclease" evidence="5">
    <location>
        <begin position="1"/>
        <end position="161"/>
    </location>
</feature>
<protein>
    <recommendedName>
        <fullName evidence="5">5'-3' exonuclease domain-containing protein</fullName>
    </recommendedName>
</protein>
<name>A0A0F8XMG0_9ZZZZ</name>
<evidence type="ECO:0000259" key="5">
    <source>
        <dbReference type="SMART" id="SM00475"/>
    </source>
</evidence>
<dbReference type="PANTHER" id="PTHR42646">
    <property type="entry name" value="FLAP ENDONUCLEASE XNI"/>
    <property type="match status" value="1"/>
</dbReference>
<dbReference type="SMART" id="SM00279">
    <property type="entry name" value="HhH2"/>
    <property type="match status" value="1"/>
</dbReference>
<dbReference type="InterPro" id="IPR029060">
    <property type="entry name" value="PIN-like_dom_sf"/>
</dbReference>
<reference evidence="6" key="1">
    <citation type="journal article" date="2015" name="Nature">
        <title>Complex archaea that bridge the gap between prokaryotes and eukaryotes.</title>
        <authorList>
            <person name="Spang A."/>
            <person name="Saw J.H."/>
            <person name="Jorgensen S.L."/>
            <person name="Zaremba-Niedzwiedzka K."/>
            <person name="Martijn J."/>
            <person name="Lind A.E."/>
            <person name="van Eijk R."/>
            <person name="Schleper C."/>
            <person name="Guy L."/>
            <person name="Ettema T.J."/>
        </authorList>
    </citation>
    <scope>NUCLEOTIDE SEQUENCE</scope>
</reference>
<evidence type="ECO:0000256" key="1">
    <source>
        <dbReference type="ARBA" id="ARBA00022722"/>
    </source>
</evidence>
<dbReference type="GO" id="GO:0033567">
    <property type="term" value="P:DNA replication, Okazaki fragment processing"/>
    <property type="evidence" value="ECO:0007669"/>
    <property type="project" value="InterPro"/>
</dbReference>
<organism evidence="6">
    <name type="scientific">marine sediment metagenome</name>
    <dbReference type="NCBI Taxonomy" id="412755"/>
    <lineage>
        <taxon>unclassified sequences</taxon>
        <taxon>metagenomes</taxon>
        <taxon>ecological metagenomes</taxon>
    </lineage>
</organism>
<evidence type="ECO:0000256" key="2">
    <source>
        <dbReference type="ARBA" id="ARBA00022801"/>
    </source>
</evidence>
<accession>A0A0F8XMG0</accession>
<dbReference type="SMART" id="SM00475">
    <property type="entry name" value="53EXOc"/>
    <property type="match status" value="1"/>
</dbReference>
<dbReference type="Pfam" id="PF01367">
    <property type="entry name" value="5_3_exonuc"/>
    <property type="match status" value="1"/>
</dbReference>
<dbReference type="Gene3D" id="3.30.420.10">
    <property type="entry name" value="Ribonuclease H-like superfamily/Ribonuclease H"/>
    <property type="match status" value="1"/>
</dbReference>
<dbReference type="InterPro" id="IPR002421">
    <property type="entry name" value="5-3_exonuclease"/>
</dbReference>
<dbReference type="FunFam" id="1.10.150.20:FF:000003">
    <property type="entry name" value="DNA polymerase I"/>
    <property type="match status" value="1"/>
</dbReference>
<dbReference type="CDD" id="cd09859">
    <property type="entry name" value="PIN_53EXO"/>
    <property type="match status" value="1"/>
</dbReference>
<dbReference type="InterPro" id="IPR020046">
    <property type="entry name" value="5-3_exonucl_a-hlix_arch_N"/>
</dbReference>
<dbReference type="GO" id="GO:0008409">
    <property type="term" value="F:5'-3' exonuclease activity"/>
    <property type="evidence" value="ECO:0007669"/>
    <property type="project" value="InterPro"/>
</dbReference>
<feature type="region of interest" description="Disordered" evidence="4">
    <location>
        <begin position="342"/>
        <end position="361"/>
    </location>
</feature>
<evidence type="ECO:0000256" key="4">
    <source>
        <dbReference type="SAM" id="MobiDB-lite"/>
    </source>
</evidence>
<proteinExistence type="predicted"/>
<dbReference type="EMBL" id="LAZR01058308">
    <property type="protein sequence ID" value="KKK70168.1"/>
    <property type="molecule type" value="Genomic_DNA"/>
</dbReference>
<feature type="non-terminal residue" evidence="6">
    <location>
        <position position="1"/>
    </location>
</feature>
<feature type="non-terminal residue" evidence="6">
    <location>
        <position position="380"/>
    </location>
</feature>
<dbReference type="SUPFAM" id="SSF88723">
    <property type="entry name" value="PIN domain-like"/>
    <property type="match status" value="1"/>
</dbReference>
<dbReference type="SUPFAM" id="SSF47807">
    <property type="entry name" value="5' to 3' exonuclease, C-terminal subdomain"/>
    <property type="match status" value="1"/>
</dbReference>
<dbReference type="InterPro" id="IPR036279">
    <property type="entry name" value="5-3_exonuclease_C_sf"/>
</dbReference>
<dbReference type="InterPro" id="IPR012337">
    <property type="entry name" value="RNaseH-like_sf"/>
</dbReference>